<protein>
    <submittedName>
        <fullName evidence="1">Uncharacterized protein</fullName>
    </submittedName>
</protein>
<reference evidence="1 2" key="2">
    <citation type="journal article" date="2022" name="Mol. Ecol. Resour.">
        <title>The genomes of chicory, endive, great burdock and yacon provide insights into Asteraceae paleo-polyploidization history and plant inulin production.</title>
        <authorList>
            <person name="Fan W."/>
            <person name="Wang S."/>
            <person name="Wang H."/>
            <person name="Wang A."/>
            <person name="Jiang F."/>
            <person name="Liu H."/>
            <person name="Zhao H."/>
            <person name="Xu D."/>
            <person name="Zhang Y."/>
        </authorList>
    </citation>
    <scope>NUCLEOTIDE SEQUENCE [LARGE SCALE GENOMIC DNA]</scope>
    <source>
        <strain evidence="2">cv. Yunnan</strain>
        <tissue evidence="1">Leaves</tissue>
    </source>
</reference>
<gene>
    <name evidence="1" type="ORF">L1987_30436</name>
</gene>
<evidence type="ECO:0000313" key="1">
    <source>
        <dbReference type="EMBL" id="KAI3802306.1"/>
    </source>
</evidence>
<evidence type="ECO:0000313" key="2">
    <source>
        <dbReference type="Proteomes" id="UP001056120"/>
    </source>
</evidence>
<comment type="caution">
    <text evidence="1">The sequence shown here is derived from an EMBL/GenBank/DDBJ whole genome shotgun (WGS) entry which is preliminary data.</text>
</comment>
<dbReference type="Proteomes" id="UP001056120">
    <property type="component" value="Linkage Group LG10"/>
</dbReference>
<organism evidence="1 2">
    <name type="scientific">Smallanthus sonchifolius</name>
    <dbReference type="NCBI Taxonomy" id="185202"/>
    <lineage>
        <taxon>Eukaryota</taxon>
        <taxon>Viridiplantae</taxon>
        <taxon>Streptophyta</taxon>
        <taxon>Embryophyta</taxon>
        <taxon>Tracheophyta</taxon>
        <taxon>Spermatophyta</taxon>
        <taxon>Magnoliopsida</taxon>
        <taxon>eudicotyledons</taxon>
        <taxon>Gunneridae</taxon>
        <taxon>Pentapetalae</taxon>
        <taxon>asterids</taxon>
        <taxon>campanulids</taxon>
        <taxon>Asterales</taxon>
        <taxon>Asteraceae</taxon>
        <taxon>Asteroideae</taxon>
        <taxon>Heliantheae alliance</taxon>
        <taxon>Millerieae</taxon>
        <taxon>Smallanthus</taxon>
    </lineage>
</organism>
<name>A0ACB9I451_9ASTR</name>
<reference evidence="2" key="1">
    <citation type="journal article" date="2022" name="Mol. Ecol. Resour.">
        <title>The genomes of chicory, endive, great burdock and yacon provide insights into Asteraceae palaeo-polyploidization history and plant inulin production.</title>
        <authorList>
            <person name="Fan W."/>
            <person name="Wang S."/>
            <person name="Wang H."/>
            <person name="Wang A."/>
            <person name="Jiang F."/>
            <person name="Liu H."/>
            <person name="Zhao H."/>
            <person name="Xu D."/>
            <person name="Zhang Y."/>
        </authorList>
    </citation>
    <scope>NUCLEOTIDE SEQUENCE [LARGE SCALE GENOMIC DNA]</scope>
    <source>
        <strain evidence="2">cv. Yunnan</strain>
    </source>
</reference>
<accession>A0ACB9I451</accession>
<dbReference type="EMBL" id="CM042027">
    <property type="protein sequence ID" value="KAI3802306.1"/>
    <property type="molecule type" value="Genomic_DNA"/>
</dbReference>
<proteinExistence type="predicted"/>
<sequence>MTEQRELENHLLSNGKPRSHLLSLQESSLALLNAHMLNLIFREPFSSRMQALGFLPLTRSLSCAGAARHFNGGYVAFGSDSKGGSITGQGTVSNERMSIDKVNYLKELDFNLMSVS</sequence>
<keyword evidence="2" id="KW-1185">Reference proteome</keyword>